<dbReference type="PANTHER" id="PTHR33337">
    <property type="entry name" value="GFA DOMAIN-CONTAINING PROTEIN"/>
    <property type="match status" value="1"/>
</dbReference>
<keyword evidence="2" id="KW-0479">Metal-binding</keyword>
<evidence type="ECO:0000313" key="6">
    <source>
        <dbReference type="EMBL" id="MBC9249741.1"/>
    </source>
</evidence>
<accession>A0ABR7RWM4</accession>
<dbReference type="InterPro" id="IPR006913">
    <property type="entry name" value="CENP-V/GFA"/>
</dbReference>
<dbReference type="PROSITE" id="PS51891">
    <property type="entry name" value="CENP_V_GFA"/>
    <property type="match status" value="1"/>
</dbReference>
<proteinExistence type="inferred from homology"/>
<evidence type="ECO:0000259" key="5">
    <source>
        <dbReference type="PROSITE" id="PS51891"/>
    </source>
</evidence>
<dbReference type="SUPFAM" id="SSF51316">
    <property type="entry name" value="Mss4-like"/>
    <property type="match status" value="1"/>
</dbReference>
<organism evidence="6 7">
    <name type="scientific">Aquipseudomonas alcaligenes</name>
    <name type="common">Pseudomonas alcaligenes</name>
    <dbReference type="NCBI Taxonomy" id="43263"/>
    <lineage>
        <taxon>Bacteria</taxon>
        <taxon>Pseudomonadati</taxon>
        <taxon>Pseudomonadota</taxon>
        <taxon>Gammaproteobacteria</taxon>
        <taxon>Pseudomonadales</taxon>
        <taxon>Pseudomonadaceae</taxon>
        <taxon>Aquipseudomonas</taxon>
    </lineage>
</organism>
<dbReference type="Proteomes" id="UP000744555">
    <property type="component" value="Unassembled WGS sequence"/>
</dbReference>
<evidence type="ECO:0000313" key="7">
    <source>
        <dbReference type="Proteomes" id="UP000744555"/>
    </source>
</evidence>
<keyword evidence="3" id="KW-0862">Zinc</keyword>
<keyword evidence="4" id="KW-0456">Lyase</keyword>
<evidence type="ECO:0000256" key="1">
    <source>
        <dbReference type="ARBA" id="ARBA00005495"/>
    </source>
</evidence>
<comment type="caution">
    <text evidence="6">The sequence shown here is derived from an EMBL/GenBank/DDBJ whole genome shotgun (WGS) entry which is preliminary data.</text>
</comment>
<dbReference type="EMBL" id="LZEU01000001">
    <property type="protein sequence ID" value="MBC9249741.1"/>
    <property type="molecule type" value="Genomic_DNA"/>
</dbReference>
<comment type="similarity">
    <text evidence="1">Belongs to the Gfa family.</text>
</comment>
<dbReference type="Gene3D" id="3.90.1590.10">
    <property type="entry name" value="glutathione-dependent formaldehyde- activating enzyme (gfa)"/>
    <property type="match status" value="1"/>
</dbReference>
<feature type="domain" description="CENP-V/GFA" evidence="5">
    <location>
        <begin position="4"/>
        <end position="99"/>
    </location>
</feature>
<evidence type="ECO:0000256" key="2">
    <source>
        <dbReference type="ARBA" id="ARBA00022723"/>
    </source>
</evidence>
<dbReference type="InterPro" id="IPR011057">
    <property type="entry name" value="Mss4-like_sf"/>
</dbReference>
<evidence type="ECO:0000256" key="3">
    <source>
        <dbReference type="ARBA" id="ARBA00022833"/>
    </source>
</evidence>
<dbReference type="Pfam" id="PF04828">
    <property type="entry name" value="GFA"/>
    <property type="match status" value="1"/>
</dbReference>
<keyword evidence="7" id="KW-1185">Reference proteome</keyword>
<protein>
    <submittedName>
        <fullName evidence="6">Aldehyde-activating protein</fullName>
    </submittedName>
</protein>
<sequence length="130" mass="14402">MDRFTGGCLCGQVRLVAEGPPYRVGLCHCLDCRKHHGALFHASAIFPESAVTISGATSSYAGRFFCPTCGSSVFARSADEVEVHLGSLDAPDQLQPTYESWVVRRESWLPPFPLAHHYQHDRNHTGRCEE</sequence>
<dbReference type="RefSeq" id="WP_187804857.1">
    <property type="nucleotide sequence ID" value="NZ_LZEU01000001.1"/>
</dbReference>
<dbReference type="PANTHER" id="PTHR33337:SF40">
    <property type="entry name" value="CENP-V_GFA DOMAIN-CONTAINING PROTEIN-RELATED"/>
    <property type="match status" value="1"/>
</dbReference>
<reference evidence="6 7" key="1">
    <citation type="submission" date="2016-06" db="EMBL/GenBank/DDBJ databases">
        <authorList>
            <person name="Ramos C."/>
            <person name="Pintado A."/>
            <person name="Crespo-Gomez J.I."/>
        </authorList>
    </citation>
    <scope>NUCLEOTIDE SEQUENCE [LARGE SCALE GENOMIC DNA]</scope>
    <source>
        <strain evidence="6 7">AVO110</strain>
    </source>
</reference>
<gene>
    <name evidence="6" type="ORF">A9179_05575</name>
</gene>
<evidence type="ECO:0000256" key="4">
    <source>
        <dbReference type="ARBA" id="ARBA00023239"/>
    </source>
</evidence>
<name>A0ABR7RWM4_AQUAC</name>